<gene>
    <name evidence="3" type="primary">yvoD</name>
    <name evidence="3" type="ORF">GCM10007043_05840</name>
</gene>
<feature type="transmembrane region" description="Helical" evidence="1">
    <location>
        <begin position="221"/>
        <end position="241"/>
    </location>
</feature>
<sequence length="320" mass="34310">MVTVATWRRGLLAGARTAWTLGKVIFPVTVAVTVLRHTPVIDGLTALLAPLMTLVGLPGEAALVLALGNLLNLYAAIGAMLSMTLTVKEVFLLAVMLSFSHNLLVETAVTKRIGVSVWAAAGMRLGLAFGAAALLNLLWRGGEEAARYGLVPPAAPDLAGDWAAIAWHGIETAFWGVVQMALIVFPLMVAIELLKDLHVVDRLARALTPVTRLLGLSERTALTLLAGLLFGLAFGAGVIIESAREAGFSKRDLYLLTLFLSACHAVVEDTLIFVPLGINVVWLLILRLAVAFILTILLARVWRTLEARRARSQNPTPHRA</sequence>
<protein>
    <submittedName>
        <fullName evidence="3">Putative membrane protein YvoD</fullName>
    </submittedName>
</protein>
<reference evidence="3" key="1">
    <citation type="journal article" date="2014" name="Int. J. Syst. Evol. Microbiol.">
        <title>Complete genome sequence of Corynebacterium casei LMG S-19264T (=DSM 44701T), isolated from a smear-ripened cheese.</title>
        <authorList>
            <consortium name="US DOE Joint Genome Institute (JGI-PGF)"/>
            <person name="Walter F."/>
            <person name="Albersmeier A."/>
            <person name="Kalinowski J."/>
            <person name="Ruckert C."/>
        </authorList>
    </citation>
    <scope>NUCLEOTIDE SEQUENCE</scope>
    <source>
        <strain evidence="3">JCM 14719</strain>
    </source>
</reference>
<keyword evidence="4" id="KW-1185">Reference proteome</keyword>
<keyword evidence="1" id="KW-0472">Membrane</keyword>
<evidence type="ECO:0000256" key="1">
    <source>
        <dbReference type="SAM" id="Phobius"/>
    </source>
</evidence>
<evidence type="ECO:0000313" key="4">
    <source>
        <dbReference type="Proteomes" id="UP000637720"/>
    </source>
</evidence>
<dbReference type="AlphaFoldDB" id="A0A8J3FB37"/>
<dbReference type="Proteomes" id="UP000637720">
    <property type="component" value="Unassembled WGS sequence"/>
</dbReference>
<proteinExistence type="predicted"/>
<feature type="domain" description="Nucleoside transporter/FeoB GTPase Gate" evidence="2">
    <location>
        <begin position="178"/>
        <end position="267"/>
    </location>
</feature>
<dbReference type="EMBL" id="BMOF01000006">
    <property type="protein sequence ID" value="GGJ94856.1"/>
    <property type="molecule type" value="Genomic_DNA"/>
</dbReference>
<feature type="transmembrane region" description="Helical" evidence="1">
    <location>
        <begin position="253"/>
        <end position="274"/>
    </location>
</feature>
<reference evidence="3" key="2">
    <citation type="submission" date="2020-09" db="EMBL/GenBank/DDBJ databases">
        <authorList>
            <person name="Sun Q."/>
            <person name="Ohkuma M."/>
        </authorList>
    </citation>
    <scope>NUCLEOTIDE SEQUENCE</scope>
    <source>
        <strain evidence="3">JCM 14719</strain>
    </source>
</reference>
<feature type="transmembrane region" description="Helical" evidence="1">
    <location>
        <begin position="115"/>
        <end position="139"/>
    </location>
</feature>
<feature type="transmembrane region" description="Helical" evidence="1">
    <location>
        <begin position="173"/>
        <end position="194"/>
    </location>
</feature>
<comment type="caution">
    <text evidence="3">The sequence shown here is derived from an EMBL/GenBank/DDBJ whole genome shotgun (WGS) entry which is preliminary data.</text>
</comment>
<feature type="transmembrane region" description="Helical" evidence="1">
    <location>
        <begin position="280"/>
        <end position="302"/>
    </location>
</feature>
<evidence type="ECO:0000259" key="2">
    <source>
        <dbReference type="Pfam" id="PF07670"/>
    </source>
</evidence>
<keyword evidence="1" id="KW-0812">Transmembrane</keyword>
<name>A0A8J3FB37_9BACI</name>
<accession>A0A8J3FB37</accession>
<dbReference type="Pfam" id="PF07670">
    <property type="entry name" value="Gate"/>
    <property type="match status" value="2"/>
</dbReference>
<organism evidence="3 4">
    <name type="scientific">Calditerricola satsumensis</name>
    <dbReference type="NCBI Taxonomy" id="373054"/>
    <lineage>
        <taxon>Bacteria</taxon>
        <taxon>Bacillati</taxon>
        <taxon>Bacillota</taxon>
        <taxon>Bacilli</taxon>
        <taxon>Bacillales</taxon>
        <taxon>Bacillaceae</taxon>
        <taxon>Calditerricola</taxon>
    </lineage>
</organism>
<keyword evidence="1" id="KW-1133">Transmembrane helix</keyword>
<dbReference type="InterPro" id="IPR011642">
    <property type="entry name" value="Gate_dom"/>
</dbReference>
<evidence type="ECO:0000313" key="3">
    <source>
        <dbReference type="EMBL" id="GGJ94856.1"/>
    </source>
</evidence>
<feature type="domain" description="Nucleoside transporter/FeoB GTPase Gate" evidence="2">
    <location>
        <begin position="19"/>
        <end position="102"/>
    </location>
</feature>
<dbReference type="RefSeq" id="WP_188816736.1">
    <property type="nucleotide sequence ID" value="NZ_BMOF01000006.1"/>
</dbReference>